<keyword evidence="2" id="KW-0812">Transmembrane</keyword>
<evidence type="ECO:0000313" key="3">
    <source>
        <dbReference type="EMBL" id="PDP58888.1"/>
    </source>
</evidence>
<dbReference type="GO" id="GO:0004713">
    <property type="term" value="F:protein tyrosine kinase activity"/>
    <property type="evidence" value="ECO:0007669"/>
    <property type="project" value="TreeGrafter"/>
</dbReference>
<keyword evidence="2" id="KW-1133">Transmembrane helix</keyword>
<dbReference type="AlphaFoldDB" id="A0A2A6ECP8"/>
<reference evidence="3 4" key="1">
    <citation type="submission" date="2017-09" db="EMBL/GenBank/DDBJ databases">
        <title>Phase variable restriction modification systems are present in the genome sequences of periodontal pathogens Prevotella intermedia, Tannerella forsythia and Porphyromonas gingivalis.</title>
        <authorList>
            <person name="Haigh R.D."/>
            <person name="Crawford L."/>
            <person name="Ralph J."/>
            <person name="Wanford J."/>
            <person name="Vartoukian S.R."/>
            <person name="Hijazib K."/>
            <person name="Wade W."/>
            <person name="Oggioni M.R."/>
        </authorList>
    </citation>
    <scope>NUCLEOTIDE SEQUENCE [LARGE SCALE GENOMIC DNA]</scope>
    <source>
        <strain evidence="3 4">WW2834</strain>
    </source>
</reference>
<dbReference type="InterPro" id="IPR050445">
    <property type="entry name" value="Bact_polysacc_biosynth/exp"/>
</dbReference>
<comment type="caution">
    <text evidence="3">The sequence shown here is derived from an EMBL/GenBank/DDBJ whole genome shotgun (WGS) entry which is preliminary data.</text>
</comment>
<proteinExistence type="predicted"/>
<dbReference type="PANTHER" id="PTHR32309:SF13">
    <property type="entry name" value="FERRIC ENTEROBACTIN TRANSPORT PROTEIN FEPE"/>
    <property type="match status" value="1"/>
</dbReference>
<dbReference type="Proteomes" id="UP000219058">
    <property type="component" value="Unassembled WGS sequence"/>
</dbReference>
<dbReference type="RefSeq" id="WP_097550998.1">
    <property type="nucleotide sequence ID" value="NZ_NSLY01000034.1"/>
</dbReference>
<feature type="transmembrane region" description="Helical" evidence="2">
    <location>
        <begin position="25"/>
        <end position="44"/>
    </location>
</feature>
<name>A0A2A6ECP8_PREIN</name>
<keyword evidence="1" id="KW-0175">Coiled coil</keyword>
<protein>
    <submittedName>
        <fullName evidence="3">Chain-length determining protein</fullName>
    </submittedName>
</protein>
<dbReference type="EMBL" id="NSLY01000034">
    <property type="protein sequence ID" value="PDP58888.1"/>
    <property type="molecule type" value="Genomic_DNA"/>
</dbReference>
<sequence length="347" mass="39346">MENEENVKQIDLRLVFKRIGEHKKLFLITLPIVIALSSYIILCVPRTYKSETAMAPEASPSMDVGALGDIASSFGFDLPTGKSADAISPLIYPDLMNDNGFATALFKVNVQTIDKKINTNYYDYLKHHTKITWWEKAYIWALQKLSPKNTANFAPEKFNPYQLSKIDNDLVKGMRDNIKISTDKKTGIISIATVAQDPMVAKMLADATRTQLQKYIIEYRTKKLRNDVNHYQSLVNQAKKEYEKVRKEYGQISDADIDVVLESVKLKQNDLENDMQLKYNTYTTLMAQLKAADAKLQEHTPVFTTIQGAEVPVKPSGPKRMLFVLGSLFIASIIITIYAIRDIMFAE</sequence>
<accession>A0A2A6ECP8</accession>
<dbReference type="GO" id="GO:0005886">
    <property type="term" value="C:plasma membrane"/>
    <property type="evidence" value="ECO:0007669"/>
    <property type="project" value="TreeGrafter"/>
</dbReference>
<evidence type="ECO:0000313" key="4">
    <source>
        <dbReference type="Proteomes" id="UP000219058"/>
    </source>
</evidence>
<organism evidence="3 4">
    <name type="scientific">Prevotella intermedia</name>
    <dbReference type="NCBI Taxonomy" id="28131"/>
    <lineage>
        <taxon>Bacteria</taxon>
        <taxon>Pseudomonadati</taxon>
        <taxon>Bacteroidota</taxon>
        <taxon>Bacteroidia</taxon>
        <taxon>Bacteroidales</taxon>
        <taxon>Prevotellaceae</taxon>
        <taxon>Prevotella</taxon>
    </lineage>
</organism>
<gene>
    <name evidence="3" type="ORF">CLI71_10450</name>
</gene>
<keyword evidence="2" id="KW-0472">Membrane</keyword>
<evidence type="ECO:0000256" key="2">
    <source>
        <dbReference type="SAM" id="Phobius"/>
    </source>
</evidence>
<feature type="coiled-coil region" evidence="1">
    <location>
        <begin position="221"/>
        <end position="255"/>
    </location>
</feature>
<dbReference type="PANTHER" id="PTHR32309">
    <property type="entry name" value="TYROSINE-PROTEIN KINASE"/>
    <property type="match status" value="1"/>
</dbReference>
<feature type="transmembrane region" description="Helical" evidence="2">
    <location>
        <begin position="322"/>
        <end position="340"/>
    </location>
</feature>
<evidence type="ECO:0000256" key="1">
    <source>
        <dbReference type="SAM" id="Coils"/>
    </source>
</evidence>